<evidence type="ECO:0000256" key="1">
    <source>
        <dbReference type="SAM" id="MobiDB-lite"/>
    </source>
</evidence>
<dbReference type="EMBL" id="JAUESC010000004">
    <property type="protein sequence ID" value="KAK0598776.1"/>
    <property type="molecule type" value="Genomic_DNA"/>
</dbReference>
<evidence type="ECO:0000313" key="3">
    <source>
        <dbReference type="Proteomes" id="UP001168877"/>
    </source>
</evidence>
<protein>
    <submittedName>
        <fullName evidence="2">Uncharacterized protein</fullName>
    </submittedName>
</protein>
<dbReference type="AlphaFoldDB" id="A0AA39SSZ9"/>
<comment type="caution">
    <text evidence="2">The sequence shown here is derived from an EMBL/GenBank/DDBJ whole genome shotgun (WGS) entry which is preliminary data.</text>
</comment>
<evidence type="ECO:0000313" key="2">
    <source>
        <dbReference type="EMBL" id="KAK0598776.1"/>
    </source>
</evidence>
<dbReference type="Proteomes" id="UP001168877">
    <property type="component" value="Unassembled WGS sequence"/>
</dbReference>
<organism evidence="2 3">
    <name type="scientific">Acer saccharum</name>
    <name type="common">Sugar maple</name>
    <dbReference type="NCBI Taxonomy" id="4024"/>
    <lineage>
        <taxon>Eukaryota</taxon>
        <taxon>Viridiplantae</taxon>
        <taxon>Streptophyta</taxon>
        <taxon>Embryophyta</taxon>
        <taxon>Tracheophyta</taxon>
        <taxon>Spermatophyta</taxon>
        <taxon>Magnoliopsida</taxon>
        <taxon>eudicotyledons</taxon>
        <taxon>Gunneridae</taxon>
        <taxon>Pentapetalae</taxon>
        <taxon>rosids</taxon>
        <taxon>malvids</taxon>
        <taxon>Sapindales</taxon>
        <taxon>Sapindaceae</taxon>
        <taxon>Hippocastanoideae</taxon>
        <taxon>Acereae</taxon>
        <taxon>Acer</taxon>
    </lineage>
</organism>
<sequence length="114" mass="12892">MVKSAASRNAWDKEVDSNHQECLSDNPTYIDLLAKVKYLEENLKIALREVDENNDLIKLQVDEFVSTTQRLLGEKNALAKKLSEVESIVLEKDRIISSLSLRGSSDTVVKEMLI</sequence>
<reference evidence="2" key="2">
    <citation type="submission" date="2023-06" db="EMBL/GenBank/DDBJ databases">
        <authorList>
            <person name="Swenson N.G."/>
            <person name="Wegrzyn J.L."/>
            <person name="Mcevoy S.L."/>
        </authorList>
    </citation>
    <scope>NUCLEOTIDE SEQUENCE</scope>
    <source>
        <strain evidence="2">NS2018</strain>
        <tissue evidence="2">Leaf</tissue>
    </source>
</reference>
<feature type="region of interest" description="Disordered" evidence="1">
    <location>
        <begin position="1"/>
        <end position="21"/>
    </location>
</feature>
<proteinExistence type="predicted"/>
<gene>
    <name evidence="2" type="ORF">LWI29_037890</name>
</gene>
<reference evidence="2" key="1">
    <citation type="journal article" date="2022" name="Plant J.">
        <title>Strategies of tolerance reflected in two North American maple genomes.</title>
        <authorList>
            <person name="McEvoy S.L."/>
            <person name="Sezen U.U."/>
            <person name="Trouern-Trend A."/>
            <person name="McMahon S.M."/>
            <person name="Schaberg P.G."/>
            <person name="Yang J."/>
            <person name="Wegrzyn J.L."/>
            <person name="Swenson N.G."/>
        </authorList>
    </citation>
    <scope>NUCLEOTIDE SEQUENCE</scope>
    <source>
        <strain evidence="2">NS2018</strain>
    </source>
</reference>
<feature type="compositionally biased region" description="Basic and acidic residues" evidence="1">
    <location>
        <begin position="10"/>
        <end position="19"/>
    </location>
</feature>
<accession>A0AA39SSZ9</accession>
<keyword evidence="3" id="KW-1185">Reference proteome</keyword>
<name>A0AA39SSZ9_ACESA</name>